<comment type="caution">
    <text evidence="2">The sequence shown here is derived from an EMBL/GenBank/DDBJ whole genome shotgun (WGS) entry which is preliminary data.</text>
</comment>
<feature type="non-terminal residue" evidence="2">
    <location>
        <position position="1"/>
    </location>
</feature>
<dbReference type="Proteomes" id="UP000789759">
    <property type="component" value="Unassembled WGS sequence"/>
</dbReference>
<organism evidence="2 3">
    <name type="scientific">Cetraspora pellucida</name>
    <dbReference type="NCBI Taxonomy" id="1433469"/>
    <lineage>
        <taxon>Eukaryota</taxon>
        <taxon>Fungi</taxon>
        <taxon>Fungi incertae sedis</taxon>
        <taxon>Mucoromycota</taxon>
        <taxon>Glomeromycotina</taxon>
        <taxon>Glomeromycetes</taxon>
        <taxon>Diversisporales</taxon>
        <taxon>Gigasporaceae</taxon>
        <taxon>Cetraspora</taxon>
    </lineage>
</organism>
<accession>A0A9N9J5H4</accession>
<reference evidence="2" key="1">
    <citation type="submission" date="2021-06" db="EMBL/GenBank/DDBJ databases">
        <authorList>
            <person name="Kallberg Y."/>
            <person name="Tangrot J."/>
            <person name="Rosling A."/>
        </authorList>
    </citation>
    <scope>NUCLEOTIDE SEQUENCE</scope>
    <source>
        <strain evidence="2">FL966</strain>
    </source>
</reference>
<name>A0A9N9J5H4_9GLOM</name>
<dbReference type="AlphaFoldDB" id="A0A9N9J5H4"/>
<feature type="region of interest" description="Disordered" evidence="1">
    <location>
        <begin position="15"/>
        <end position="57"/>
    </location>
</feature>
<sequence length="57" mass="6734">GIKFLAMKTNERNLQKRNRELVEETEDSSEFEDKYTTNHSNIQPSSKNKKSKQFSEI</sequence>
<evidence type="ECO:0000313" key="3">
    <source>
        <dbReference type="Proteomes" id="UP000789759"/>
    </source>
</evidence>
<evidence type="ECO:0000313" key="2">
    <source>
        <dbReference type="EMBL" id="CAG8765548.1"/>
    </source>
</evidence>
<gene>
    <name evidence="2" type="ORF">CPELLU_LOCUS15569</name>
</gene>
<dbReference type="EMBL" id="CAJVQA010020780">
    <property type="protein sequence ID" value="CAG8765548.1"/>
    <property type="molecule type" value="Genomic_DNA"/>
</dbReference>
<evidence type="ECO:0000256" key="1">
    <source>
        <dbReference type="SAM" id="MobiDB-lite"/>
    </source>
</evidence>
<proteinExistence type="predicted"/>
<protein>
    <submittedName>
        <fullName evidence="2">3343_t:CDS:1</fullName>
    </submittedName>
</protein>
<keyword evidence="3" id="KW-1185">Reference proteome</keyword>
<feature type="compositionally biased region" description="Basic residues" evidence="1">
    <location>
        <begin position="47"/>
        <end position="57"/>
    </location>
</feature>
<feature type="compositionally biased region" description="Polar residues" evidence="1">
    <location>
        <begin position="37"/>
        <end position="46"/>
    </location>
</feature>